<dbReference type="Proteomes" id="UP000095751">
    <property type="component" value="Unassembled WGS sequence"/>
</dbReference>
<organism evidence="2 3">
    <name type="scientific">Fragilariopsis cylindrus CCMP1102</name>
    <dbReference type="NCBI Taxonomy" id="635003"/>
    <lineage>
        <taxon>Eukaryota</taxon>
        <taxon>Sar</taxon>
        <taxon>Stramenopiles</taxon>
        <taxon>Ochrophyta</taxon>
        <taxon>Bacillariophyta</taxon>
        <taxon>Bacillariophyceae</taxon>
        <taxon>Bacillariophycidae</taxon>
        <taxon>Bacillariales</taxon>
        <taxon>Bacillariaceae</taxon>
        <taxon>Fragilariopsis</taxon>
    </lineage>
</organism>
<proteinExistence type="predicted"/>
<keyword evidence="1" id="KW-0732">Signal</keyword>
<dbReference type="AlphaFoldDB" id="A0A1E7FSN5"/>
<dbReference type="EMBL" id="KV784354">
    <property type="protein sequence ID" value="OEU21191.1"/>
    <property type="molecule type" value="Genomic_DNA"/>
</dbReference>
<feature type="chain" id="PRO_5009193486" evidence="1">
    <location>
        <begin position="21"/>
        <end position="286"/>
    </location>
</feature>
<gene>
    <name evidence="2" type="ORF">FRACYDRAFT_234818</name>
</gene>
<accession>A0A1E7FSN5</accession>
<name>A0A1E7FSN5_9STRA</name>
<dbReference type="KEGG" id="fcy:FRACYDRAFT_234818"/>
<evidence type="ECO:0000313" key="2">
    <source>
        <dbReference type="EMBL" id="OEU21191.1"/>
    </source>
</evidence>
<sequence length="286" mass="29101">MLLHRALASTLLLLSGSAAAFNPAPSGGKKAANKNKNFASVLAVGVISAATILPLPGPAMAADSFVLGTPLEQSLSKFGAASYSVFNAATDVSPLADKFIEFVDKKVKDADAADVTNKAVDGLLAIPDSSIAEYKGILKQVVYSGVNKDNCVTLGGSGSAAKKLAASAAIKSVDPSKIDALTKKFKPANSAVPVKGGDICLPGSVAASEKLWVAQAELTLSMPMKEAGELVASIKKVGIQASRPSLLTLVPAAEGVFSKSPEALRMVQAGKDVEPSVIATVQAALK</sequence>
<feature type="signal peptide" evidence="1">
    <location>
        <begin position="1"/>
        <end position="20"/>
    </location>
</feature>
<protein>
    <submittedName>
        <fullName evidence="2">Uncharacterized protein</fullName>
    </submittedName>
</protein>
<keyword evidence="3" id="KW-1185">Reference proteome</keyword>
<evidence type="ECO:0000256" key="1">
    <source>
        <dbReference type="SAM" id="SignalP"/>
    </source>
</evidence>
<reference evidence="2 3" key="1">
    <citation type="submission" date="2016-09" db="EMBL/GenBank/DDBJ databases">
        <title>Extensive genetic diversity and differential bi-allelic expression allows diatom success in the polar Southern Ocean.</title>
        <authorList>
            <consortium name="DOE Joint Genome Institute"/>
            <person name="Mock T."/>
            <person name="Otillar R.P."/>
            <person name="Strauss J."/>
            <person name="Dupont C."/>
            <person name="Frickenhaus S."/>
            <person name="Maumus F."/>
            <person name="Mcmullan M."/>
            <person name="Sanges R."/>
            <person name="Schmutz J."/>
            <person name="Toseland A."/>
            <person name="Valas R."/>
            <person name="Veluchamy A."/>
            <person name="Ward B.J."/>
            <person name="Allen A."/>
            <person name="Barry K."/>
            <person name="Falciatore A."/>
            <person name="Ferrante M."/>
            <person name="Fortunato A.E."/>
            <person name="Gloeckner G."/>
            <person name="Gruber A."/>
            <person name="Hipkin R."/>
            <person name="Janech M."/>
            <person name="Kroth P."/>
            <person name="Leese F."/>
            <person name="Lindquist E."/>
            <person name="Lyon B.R."/>
            <person name="Martin J."/>
            <person name="Mayer C."/>
            <person name="Parker M."/>
            <person name="Quesneville H."/>
            <person name="Raymond J."/>
            <person name="Uhlig C."/>
            <person name="Valentin K.U."/>
            <person name="Worden A.Z."/>
            <person name="Armbrust E.V."/>
            <person name="Bowler C."/>
            <person name="Green B."/>
            <person name="Moulton V."/>
            <person name="Van Oosterhout C."/>
            <person name="Grigoriev I."/>
        </authorList>
    </citation>
    <scope>NUCLEOTIDE SEQUENCE [LARGE SCALE GENOMIC DNA]</scope>
    <source>
        <strain evidence="2 3">CCMP1102</strain>
    </source>
</reference>
<dbReference type="InParanoid" id="A0A1E7FSN5"/>
<evidence type="ECO:0000313" key="3">
    <source>
        <dbReference type="Proteomes" id="UP000095751"/>
    </source>
</evidence>